<evidence type="ECO:0000259" key="6">
    <source>
        <dbReference type="PROSITE" id="PS50850"/>
    </source>
</evidence>
<dbReference type="EMBL" id="RKMF01000012">
    <property type="protein sequence ID" value="ROZ62529.1"/>
    <property type="molecule type" value="Genomic_DNA"/>
</dbReference>
<gene>
    <name evidence="7" type="ORF">EDL96_09650</name>
</gene>
<reference evidence="7 8" key="1">
    <citation type="submission" date="2018-10" db="EMBL/GenBank/DDBJ databases">
        <title>Kocuria sp. M5W7-7, whole genome shotgun sequence.</title>
        <authorList>
            <person name="Tuo L."/>
        </authorList>
    </citation>
    <scope>NUCLEOTIDE SEQUENCE [LARGE SCALE GENOMIC DNA]</scope>
    <source>
        <strain evidence="7 8">M5W7-7</strain>
    </source>
</reference>
<feature type="domain" description="Major facilitator superfamily (MFS) profile" evidence="6">
    <location>
        <begin position="17"/>
        <end position="425"/>
    </location>
</feature>
<dbReference type="InterPro" id="IPR036259">
    <property type="entry name" value="MFS_trans_sf"/>
</dbReference>
<dbReference type="InterPro" id="IPR011701">
    <property type="entry name" value="MFS"/>
</dbReference>
<feature type="transmembrane region" description="Helical" evidence="5">
    <location>
        <begin position="143"/>
        <end position="161"/>
    </location>
</feature>
<feature type="transmembrane region" description="Helical" evidence="5">
    <location>
        <begin position="280"/>
        <end position="300"/>
    </location>
</feature>
<evidence type="ECO:0000256" key="1">
    <source>
        <dbReference type="ARBA" id="ARBA00004651"/>
    </source>
</evidence>
<proteinExistence type="predicted"/>
<name>A0A3N3ZNS2_9MICC</name>
<feature type="transmembrane region" description="Helical" evidence="5">
    <location>
        <begin position="21"/>
        <end position="44"/>
    </location>
</feature>
<evidence type="ECO:0000256" key="2">
    <source>
        <dbReference type="ARBA" id="ARBA00022692"/>
    </source>
</evidence>
<evidence type="ECO:0000313" key="8">
    <source>
        <dbReference type="Proteomes" id="UP000270616"/>
    </source>
</evidence>
<accession>A0A3N3ZNS2</accession>
<dbReference type="PANTHER" id="PTHR23534">
    <property type="entry name" value="MFS PERMEASE"/>
    <property type="match status" value="1"/>
</dbReference>
<evidence type="ECO:0000256" key="5">
    <source>
        <dbReference type="SAM" id="Phobius"/>
    </source>
</evidence>
<dbReference type="GO" id="GO:0005886">
    <property type="term" value="C:plasma membrane"/>
    <property type="evidence" value="ECO:0007669"/>
    <property type="project" value="UniProtKB-SubCell"/>
</dbReference>
<feature type="transmembrane region" description="Helical" evidence="5">
    <location>
        <begin position="373"/>
        <end position="396"/>
    </location>
</feature>
<dbReference type="SUPFAM" id="SSF103473">
    <property type="entry name" value="MFS general substrate transporter"/>
    <property type="match status" value="1"/>
</dbReference>
<dbReference type="InterPro" id="IPR020846">
    <property type="entry name" value="MFS_dom"/>
</dbReference>
<dbReference type="Pfam" id="PF07690">
    <property type="entry name" value="MFS_1"/>
    <property type="match status" value="2"/>
</dbReference>
<dbReference type="OrthoDB" id="9776171at2"/>
<dbReference type="Gene3D" id="1.20.1250.20">
    <property type="entry name" value="MFS general substrate transporter like domains"/>
    <property type="match status" value="1"/>
</dbReference>
<comment type="subcellular location">
    <subcellularLocation>
        <location evidence="1">Cell membrane</location>
        <topology evidence="1">Multi-pass membrane protein</topology>
    </subcellularLocation>
</comment>
<keyword evidence="3 5" id="KW-1133">Transmembrane helix</keyword>
<feature type="transmembrane region" description="Helical" evidence="5">
    <location>
        <begin position="240"/>
        <end position="260"/>
    </location>
</feature>
<dbReference type="GO" id="GO:0022857">
    <property type="term" value="F:transmembrane transporter activity"/>
    <property type="evidence" value="ECO:0007669"/>
    <property type="project" value="InterPro"/>
</dbReference>
<feature type="transmembrane region" description="Helical" evidence="5">
    <location>
        <begin position="402"/>
        <end position="422"/>
    </location>
</feature>
<keyword evidence="2 5" id="KW-0812">Transmembrane</keyword>
<sequence length="429" mass="43134">MSGPQGSPETPFPQGRIVRTLCIGQVFSALGTGSTLALGSILAVDLSGSEAWAGSVNTAMTLGTAVTAMPLAGLAVARGRRWALAGGLAAAILGTTLMVAAVMTRLFPVLLAGAFLVGLAFAANLQARFAVTDMARPDRRGRDLSLVVWAITIGAVTGPNMVGPGAVLGEALGIPAQAGPFLISAVGMLIGATIVWTFLRPDPLLARLAHSPQAATTAPRRRATGAWLHGWSIVRHRPKALAAVVSVVAAHAVMVAVMSITPLHMQHHAGASAGSPDTIALIGFTISLHIAGMYAASPIMGWSADRLGPAKVVLLGLLTLLAAVLLTGFGAANMTMVTVGLVLLGLGWSAATIAGATLLVSSLEPDQAVPAQGFSDATMSLAGALGSALAGPAMGWADYSGISAVVGVVVVAAGIWVGRVGLEPTTKGL</sequence>
<evidence type="ECO:0000256" key="4">
    <source>
        <dbReference type="ARBA" id="ARBA00023136"/>
    </source>
</evidence>
<feature type="transmembrane region" description="Helical" evidence="5">
    <location>
        <begin position="312"/>
        <end position="332"/>
    </location>
</feature>
<feature type="transmembrane region" description="Helical" evidence="5">
    <location>
        <begin position="83"/>
        <end position="103"/>
    </location>
</feature>
<organism evidence="7 8">
    <name type="scientific">Kocuria soli</name>
    <dbReference type="NCBI Taxonomy" id="2485125"/>
    <lineage>
        <taxon>Bacteria</taxon>
        <taxon>Bacillati</taxon>
        <taxon>Actinomycetota</taxon>
        <taxon>Actinomycetes</taxon>
        <taxon>Micrococcales</taxon>
        <taxon>Micrococcaceae</taxon>
        <taxon>Kocuria</taxon>
    </lineage>
</organism>
<dbReference type="AlphaFoldDB" id="A0A3N3ZNS2"/>
<comment type="caution">
    <text evidence="7">The sequence shown here is derived from an EMBL/GenBank/DDBJ whole genome shotgun (WGS) entry which is preliminary data.</text>
</comment>
<dbReference type="PROSITE" id="PS50850">
    <property type="entry name" value="MFS"/>
    <property type="match status" value="1"/>
</dbReference>
<evidence type="ECO:0000313" key="7">
    <source>
        <dbReference type="EMBL" id="ROZ62529.1"/>
    </source>
</evidence>
<evidence type="ECO:0000256" key="3">
    <source>
        <dbReference type="ARBA" id="ARBA00022989"/>
    </source>
</evidence>
<keyword evidence="8" id="KW-1185">Reference proteome</keyword>
<feature type="transmembrane region" description="Helical" evidence="5">
    <location>
        <begin position="181"/>
        <end position="199"/>
    </location>
</feature>
<dbReference type="PANTHER" id="PTHR23534:SF1">
    <property type="entry name" value="MAJOR FACILITATOR SUPERFAMILY PROTEIN"/>
    <property type="match status" value="1"/>
</dbReference>
<feature type="transmembrane region" description="Helical" evidence="5">
    <location>
        <begin position="109"/>
        <end position="131"/>
    </location>
</feature>
<feature type="transmembrane region" description="Helical" evidence="5">
    <location>
        <begin position="56"/>
        <end position="76"/>
    </location>
</feature>
<dbReference type="Proteomes" id="UP000270616">
    <property type="component" value="Unassembled WGS sequence"/>
</dbReference>
<protein>
    <submittedName>
        <fullName evidence="7">MFS transporter</fullName>
    </submittedName>
</protein>
<feature type="transmembrane region" description="Helical" evidence="5">
    <location>
        <begin position="338"/>
        <end position="361"/>
    </location>
</feature>
<keyword evidence="4 5" id="KW-0472">Membrane</keyword>